<dbReference type="PANTHER" id="PTHR32487">
    <property type="entry name" value="3-OXO-DELTA(4,5)-STEROID 5-BETA-REDUCTASE"/>
    <property type="match status" value="1"/>
</dbReference>
<dbReference type="PANTHER" id="PTHR32487:SF29">
    <property type="entry name" value="NAD-DEPENDENT EPIMERASE_DEHYDRATASE DOMAIN-CONTAINING PROTEIN"/>
    <property type="match status" value="1"/>
</dbReference>
<dbReference type="OrthoDB" id="1731983at2759"/>
<name>A0A9W8QR59_9HYPO</name>
<dbReference type="AlphaFoldDB" id="A0A9W8QR59"/>
<dbReference type="SUPFAM" id="SSF51735">
    <property type="entry name" value="NAD(P)-binding Rossmann-fold domains"/>
    <property type="match status" value="1"/>
</dbReference>
<proteinExistence type="predicted"/>
<protein>
    <recommendedName>
        <fullName evidence="1">PRISE-like Rossmann-fold domain-containing protein</fullName>
    </recommendedName>
</protein>
<accession>A0A9W8QR59</accession>
<comment type="caution">
    <text evidence="2">The sequence shown here is derived from an EMBL/GenBank/DDBJ whole genome shotgun (WGS) entry which is preliminary data.</text>
</comment>
<reference evidence="2" key="1">
    <citation type="submission" date="2022-09" db="EMBL/GenBank/DDBJ databases">
        <title>Fusarium specimens isolated from Avocado Roots.</title>
        <authorList>
            <person name="Stajich J."/>
            <person name="Roper C."/>
            <person name="Heimlech-Rivalta G."/>
        </authorList>
    </citation>
    <scope>NUCLEOTIDE SEQUENCE</scope>
    <source>
        <strain evidence="2">A02</strain>
    </source>
</reference>
<keyword evidence="3" id="KW-1185">Reference proteome</keyword>
<evidence type="ECO:0000313" key="2">
    <source>
        <dbReference type="EMBL" id="KAJ4176685.1"/>
    </source>
</evidence>
<organism evidence="2 3">
    <name type="scientific">Fusarium falciforme</name>
    <dbReference type="NCBI Taxonomy" id="195108"/>
    <lineage>
        <taxon>Eukaryota</taxon>
        <taxon>Fungi</taxon>
        <taxon>Dikarya</taxon>
        <taxon>Ascomycota</taxon>
        <taxon>Pezizomycotina</taxon>
        <taxon>Sordariomycetes</taxon>
        <taxon>Hypocreomycetidae</taxon>
        <taxon>Hypocreales</taxon>
        <taxon>Nectriaceae</taxon>
        <taxon>Fusarium</taxon>
        <taxon>Fusarium solani species complex</taxon>
    </lineage>
</organism>
<dbReference type="EMBL" id="JAOQAV010000164">
    <property type="protein sequence ID" value="KAJ4176685.1"/>
    <property type="molecule type" value="Genomic_DNA"/>
</dbReference>
<feature type="domain" description="PRISE-like Rossmann-fold" evidence="1">
    <location>
        <begin position="31"/>
        <end position="308"/>
    </location>
</feature>
<dbReference type="InterPro" id="IPR036291">
    <property type="entry name" value="NAD(P)-bd_dom_sf"/>
</dbReference>
<dbReference type="Pfam" id="PF22917">
    <property type="entry name" value="PRISE"/>
    <property type="match status" value="1"/>
</dbReference>
<gene>
    <name evidence="2" type="ORF">NW755_014279</name>
</gene>
<sequence>MTNPSMHHVVKSDGIFHGLPTYPDNLEGLTAIVTGTNGISGHHLLEVLAKSPRRWSKIYSLSRRPPASGSLPPNAEHLALDFLESPEAISKVLKERGVHADYVFFFSYIQVAPKDGAALWSNAQEMCRVNGNLLKNFLDALALSDIKPKRFILQTGAKYYGSHTGPLKVPQEEWDPRVLLEPNFYYDQEDILWDYHKRSSVEWGIVMPAAILGAVPDAAMNLCFPLAIYANVCAYLNEPFAFPGDIKAFQNPMSHSSAILNAHYEEWAALSEGAKNQRLNCCDGSAFTYESLWPKIAGWYGIPWKGPEEEGLTEVEWGYYPTPRGYGPKGKLHFKFSLTKWAKRKEVQQAWVELAAKHGLVYKEIQDIDRNFGFLDWALCQSEPFVMSMDKSRKRGWFGFADSCESILKVFDGFTDLKMIPAVPKKKVAFL</sequence>
<dbReference type="Gene3D" id="3.40.50.720">
    <property type="entry name" value="NAD(P)-binding Rossmann-like Domain"/>
    <property type="match status" value="1"/>
</dbReference>
<evidence type="ECO:0000313" key="3">
    <source>
        <dbReference type="Proteomes" id="UP001152087"/>
    </source>
</evidence>
<dbReference type="Proteomes" id="UP001152087">
    <property type="component" value="Unassembled WGS sequence"/>
</dbReference>
<evidence type="ECO:0000259" key="1">
    <source>
        <dbReference type="Pfam" id="PF22917"/>
    </source>
</evidence>
<dbReference type="CDD" id="cd08948">
    <property type="entry name" value="5beta-POR_like_SDR_a"/>
    <property type="match status" value="1"/>
</dbReference>
<dbReference type="InterPro" id="IPR055222">
    <property type="entry name" value="PRISE-like_Rossmann-fold"/>
</dbReference>